<reference evidence="1 2" key="1">
    <citation type="journal article" date="2023" name="Elife">
        <title>Identification of key yeast species and microbe-microbe interactions impacting larval growth of Drosophila in the wild.</title>
        <authorList>
            <person name="Mure A."/>
            <person name="Sugiura Y."/>
            <person name="Maeda R."/>
            <person name="Honda K."/>
            <person name="Sakurai N."/>
            <person name="Takahashi Y."/>
            <person name="Watada M."/>
            <person name="Katoh T."/>
            <person name="Gotoh A."/>
            <person name="Gotoh Y."/>
            <person name="Taniguchi I."/>
            <person name="Nakamura K."/>
            <person name="Hayashi T."/>
            <person name="Katayama T."/>
            <person name="Uemura T."/>
            <person name="Hattori Y."/>
        </authorList>
    </citation>
    <scope>NUCLEOTIDE SEQUENCE [LARGE SCALE GENOMIC DNA]</scope>
    <source>
        <strain evidence="1 2">SC-9</strain>
    </source>
</reference>
<evidence type="ECO:0000313" key="1">
    <source>
        <dbReference type="EMBL" id="GMM38086.1"/>
    </source>
</evidence>
<dbReference type="Proteomes" id="UP001360560">
    <property type="component" value="Unassembled WGS sequence"/>
</dbReference>
<gene>
    <name evidence="1" type="ORF">DASC09_054110</name>
</gene>
<sequence>METFLDGLPQLHQLTLFNDYGTPIATPLRSLDIKLPECFRLTSLLENINCSAIESLKISDPVNRDGR</sequence>
<dbReference type="RefSeq" id="XP_064855082.1">
    <property type="nucleotide sequence ID" value="XM_064999010.1"/>
</dbReference>
<keyword evidence="2" id="KW-1185">Reference proteome</keyword>
<accession>A0AAV5QU68</accession>
<protein>
    <submittedName>
        <fullName evidence="1">Uncharacterized protein</fullName>
    </submittedName>
</protein>
<proteinExistence type="predicted"/>
<name>A0AAV5QU68_9ASCO</name>
<dbReference type="EMBL" id="BTFZ01000013">
    <property type="protein sequence ID" value="GMM38086.1"/>
    <property type="molecule type" value="Genomic_DNA"/>
</dbReference>
<dbReference type="GeneID" id="90076061"/>
<organism evidence="1 2">
    <name type="scientific">Saccharomycopsis crataegensis</name>
    <dbReference type="NCBI Taxonomy" id="43959"/>
    <lineage>
        <taxon>Eukaryota</taxon>
        <taxon>Fungi</taxon>
        <taxon>Dikarya</taxon>
        <taxon>Ascomycota</taxon>
        <taxon>Saccharomycotina</taxon>
        <taxon>Saccharomycetes</taxon>
        <taxon>Saccharomycopsidaceae</taxon>
        <taxon>Saccharomycopsis</taxon>
    </lineage>
</organism>
<dbReference type="AlphaFoldDB" id="A0AAV5QU68"/>
<comment type="caution">
    <text evidence="1">The sequence shown here is derived from an EMBL/GenBank/DDBJ whole genome shotgun (WGS) entry which is preliminary data.</text>
</comment>
<evidence type="ECO:0000313" key="2">
    <source>
        <dbReference type="Proteomes" id="UP001360560"/>
    </source>
</evidence>